<evidence type="ECO:0000256" key="22">
    <source>
        <dbReference type="ARBA" id="ARBA00048097"/>
    </source>
</evidence>
<evidence type="ECO:0000256" key="1">
    <source>
        <dbReference type="ARBA" id="ARBA00001913"/>
    </source>
</evidence>
<comment type="catalytic activity">
    <reaction evidence="20">
        <text>AMP + H2O = adenosine + phosphate</text>
        <dbReference type="Rhea" id="RHEA:29375"/>
        <dbReference type="ChEBI" id="CHEBI:15377"/>
        <dbReference type="ChEBI" id="CHEBI:16335"/>
        <dbReference type="ChEBI" id="CHEBI:43474"/>
        <dbReference type="ChEBI" id="CHEBI:456215"/>
    </reaction>
    <physiologicalReaction direction="left-to-right" evidence="20">
        <dbReference type="Rhea" id="RHEA:29376"/>
    </physiologicalReaction>
</comment>
<dbReference type="GO" id="GO:0031214">
    <property type="term" value="P:biomineral tissue development"/>
    <property type="evidence" value="ECO:0007669"/>
    <property type="project" value="UniProtKB-KW"/>
</dbReference>
<keyword evidence="33" id="KW-1185">Reference proteome</keyword>
<dbReference type="EC" id="3.1.3.1" evidence="30"/>
<organism evidence="32 33">
    <name type="scientific">Mizuhopecten yessoensis</name>
    <name type="common">Japanese scallop</name>
    <name type="synonym">Patinopecten yessoensis</name>
    <dbReference type="NCBI Taxonomy" id="6573"/>
    <lineage>
        <taxon>Eukaryota</taxon>
        <taxon>Metazoa</taxon>
        <taxon>Spiralia</taxon>
        <taxon>Lophotrochozoa</taxon>
        <taxon>Mollusca</taxon>
        <taxon>Bivalvia</taxon>
        <taxon>Autobranchia</taxon>
        <taxon>Pteriomorphia</taxon>
        <taxon>Pectinida</taxon>
        <taxon>Pectinoidea</taxon>
        <taxon>Pectinidae</taxon>
        <taxon>Mizuhopecten</taxon>
    </lineage>
</organism>
<comment type="catalytic activity">
    <reaction evidence="22">
        <text>diphosphate + H2O = 2 phosphate + H(+)</text>
        <dbReference type="Rhea" id="RHEA:24576"/>
        <dbReference type="ChEBI" id="CHEBI:15377"/>
        <dbReference type="ChEBI" id="CHEBI:15378"/>
        <dbReference type="ChEBI" id="CHEBI:33019"/>
        <dbReference type="ChEBI" id="CHEBI:43474"/>
    </reaction>
    <physiologicalReaction direction="left-to-right" evidence="22">
        <dbReference type="Rhea" id="RHEA:24577"/>
    </physiologicalReaction>
</comment>
<feature type="signal peptide" evidence="31">
    <location>
        <begin position="1"/>
        <end position="16"/>
    </location>
</feature>
<comment type="cofactor">
    <cofactor evidence="28">
        <name>Mg(2+)</name>
        <dbReference type="ChEBI" id="CHEBI:18420"/>
    </cofactor>
    <text evidence="28">Binds 1 Mg(2+) ion.</text>
</comment>
<dbReference type="GO" id="GO:0016887">
    <property type="term" value="F:ATP hydrolysis activity"/>
    <property type="evidence" value="ECO:0007669"/>
    <property type="project" value="RHEA"/>
</dbReference>
<comment type="catalytic activity">
    <reaction evidence="19">
        <text>a phosphate monoester + H2O = an alcohol + phosphate</text>
        <dbReference type="Rhea" id="RHEA:15017"/>
        <dbReference type="ChEBI" id="CHEBI:15377"/>
        <dbReference type="ChEBI" id="CHEBI:30879"/>
        <dbReference type="ChEBI" id="CHEBI:43474"/>
        <dbReference type="ChEBI" id="CHEBI:67140"/>
        <dbReference type="EC" id="3.1.3.1"/>
    </reaction>
    <physiologicalReaction direction="left-to-right" evidence="19">
        <dbReference type="Rhea" id="RHEA:15018"/>
    </physiologicalReaction>
</comment>
<keyword evidence="8" id="KW-0336">GPI-anchor</keyword>
<evidence type="ECO:0000256" key="3">
    <source>
        <dbReference type="ARBA" id="ARBA00005984"/>
    </source>
</evidence>
<reference evidence="32 33" key="1">
    <citation type="journal article" date="2017" name="Nat. Ecol. Evol.">
        <title>Scallop genome provides insights into evolution of bilaterian karyotype and development.</title>
        <authorList>
            <person name="Wang S."/>
            <person name="Zhang J."/>
            <person name="Jiao W."/>
            <person name="Li J."/>
            <person name="Xun X."/>
            <person name="Sun Y."/>
            <person name="Guo X."/>
            <person name="Huan P."/>
            <person name="Dong B."/>
            <person name="Zhang L."/>
            <person name="Hu X."/>
            <person name="Sun X."/>
            <person name="Wang J."/>
            <person name="Zhao C."/>
            <person name="Wang Y."/>
            <person name="Wang D."/>
            <person name="Huang X."/>
            <person name="Wang R."/>
            <person name="Lv J."/>
            <person name="Li Y."/>
            <person name="Zhang Z."/>
            <person name="Liu B."/>
            <person name="Lu W."/>
            <person name="Hui Y."/>
            <person name="Liang J."/>
            <person name="Zhou Z."/>
            <person name="Hou R."/>
            <person name="Li X."/>
            <person name="Liu Y."/>
            <person name="Li H."/>
            <person name="Ning X."/>
            <person name="Lin Y."/>
            <person name="Zhao L."/>
            <person name="Xing Q."/>
            <person name="Dou J."/>
            <person name="Li Y."/>
            <person name="Mao J."/>
            <person name="Guo H."/>
            <person name="Dou H."/>
            <person name="Li T."/>
            <person name="Mu C."/>
            <person name="Jiang W."/>
            <person name="Fu Q."/>
            <person name="Fu X."/>
            <person name="Miao Y."/>
            <person name="Liu J."/>
            <person name="Yu Q."/>
            <person name="Li R."/>
            <person name="Liao H."/>
            <person name="Li X."/>
            <person name="Kong Y."/>
            <person name="Jiang Z."/>
            <person name="Chourrout D."/>
            <person name="Li R."/>
            <person name="Bao Z."/>
        </authorList>
    </citation>
    <scope>NUCLEOTIDE SEQUENCE [LARGE SCALE GENOMIC DNA]</scope>
    <source>
        <strain evidence="32 33">PY_sf001</strain>
    </source>
</reference>
<dbReference type="OrthoDB" id="5818554at2759"/>
<evidence type="ECO:0000256" key="29">
    <source>
        <dbReference type="RuleBase" id="RU003946"/>
    </source>
</evidence>
<dbReference type="GO" id="GO:0004035">
    <property type="term" value="F:alkaline phosphatase activity"/>
    <property type="evidence" value="ECO:0007669"/>
    <property type="project" value="UniProtKB-EC"/>
</dbReference>
<evidence type="ECO:0000313" key="33">
    <source>
        <dbReference type="Proteomes" id="UP000242188"/>
    </source>
</evidence>
<feature type="binding site" evidence="28">
    <location>
        <position position="370"/>
    </location>
    <ligand>
        <name>Zn(2+)</name>
        <dbReference type="ChEBI" id="CHEBI:29105"/>
        <label>2</label>
    </ligand>
</feature>
<dbReference type="GO" id="GO:0033883">
    <property type="term" value="F:pyridoxal phosphatase activity"/>
    <property type="evidence" value="ECO:0007669"/>
    <property type="project" value="RHEA"/>
</dbReference>
<comment type="catalytic activity">
    <reaction evidence="25">
        <text>pyridoxal 5'-phosphate + H2O = pyridoxal + phosphate</text>
        <dbReference type="Rhea" id="RHEA:20533"/>
        <dbReference type="ChEBI" id="CHEBI:15377"/>
        <dbReference type="ChEBI" id="CHEBI:17310"/>
        <dbReference type="ChEBI" id="CHEBI:43474"/>
        <dbReference type="ChEBI" id="CHEBI:597326"/>
    </reaction>
    <physiologicalReaction direction="left-to-right" evidence="25">
        <dbReference type="Rhea" id="RHEA:20534"/>
    </physiologicalReaction>
</comment>
<dbReference type="InterPro" id="IPR001952">
    <property type="entry name" value="Alkaline_phosphatase"/>
</dbReference>
<evidence type="ECO:0000313" key="32">
    <source>
        <dbReference type="EMBL" id="OWF46723.1"/>
    </source>
</evidence>
<dbReference type="GO" id="GO:0004427">
    <property type="term" value="F:inorganic diphosphate phosphatase activity"/>
    <property type="evidence" value="ECO:0007669"/>
    <property type="project" value="RHEA"/>
</dbReference>
<evidence type="ECO:0000256" key="8">
    <source>
        <dbReference type="ARBA" id="ARBA00022622"/>
    </source>
</evidence>
<comment type="caution">
    <text evidence="32">The sequence shown here is derived from an EMBL/GenBank/DDBJ whole genome shotgun (WGS) entry which is preliminary data.</text>
</comment>
<dbReference type="PANTHER" id="PTHR11596:SF74">
    <property type="entry name" value="ALKALINE PHOSPHATASE, TISSUE-NONSPECIFIC ISOZYME"/>
    <property type="match status" value="1"/>
</dbReference>
<dbReference type="SUPFAM" id="SSF53649">
    <property type="entry name" value="Alkaline phosphatase-like"/>
    <property type="match status" value="1"/>
</dbReference>
<dbReference type="GO" id="GO:0046872">
    <property type="term" value="F:metal ion binding"/>
    <property type="evidence" value="ECO:0007669"/>
    <property type="project" value="UniProtKB-KW"/>
</dbReference>
<comment type="catalytic activity">
    <reaction evidence="23">
        <text>ATP + H2O = ADP + phosphate + H(+)</text>
        <dbReference type="Rhea" id="RHEA:13065"/>
        <dbReference type="ChEBI" id="CHEBI:15377"/>
        <dbReference type="ChEBI" id="CHEBI:15378"/>
        <dbReference type="ChEBI" id="CHEBI:30616"/>
        <dbReference type="ChEBI" id="CHEBI:43474"/>
        <dbReference type="ChEBI" id="CHEBI:456216"/>
    </reaction>
    <physiologicalReaction direction="left-to-right" evidence="23">
        <dbReference type="Rhea" id="RHEA:13066"/>
    </physiologicalReaction>
</comment>
<dbReference type="InterPro" id="IPR017850">
    <property type="entry name" value="Alkaline_phosphatase_core_sf"/>
</dbReference>
<evidence type="ECO:0000256" key="18">
    <source>
        <dbReference type="ARBA" id="ARBA00023288"/>
    </source>
</evidence>
<keyword evidence="10 31" id="KW-0732">Signal</keyword>
<evidence type="ECO:0000256" key="12">
    <source>
        <dbReference type="ARBA" id="ARBA00022833"/>
    </source>
</evidence>
<comment type="similarity">
    <text evidence="3 29">Belongs to the alkaline phosphatase family.</text>
</comment>
<keyword evidence="9 28" id="KW-0479">Metal-binding</keyword>
<keyword evidence="7" id="KW-0091">Biomineralization</keyword>
<dbReference type="FunFam" id="3.40.720.10:FF:000008">
    <property type="entry name" value="Alkaline phosphatase"/>
    <property type="match status" value="1"/>
</dbReference>
<evidence type="ECO:0000256" key="16">
    <source>
        <dbReference type="ARBA" id="ARBA00023157"/>
    </source>
</evidence>
<keyword evidence="17" id="KW-0325">Glycoprotein</keyword>
<keyword evidence="12 28" id="KW-0862">Zinc</keyword>
<evidence type="ECO:0000256" key="27">
    <source>
        <dbReference type="PIRSR" id="PIRSR601952-1"/>
    </source>
</evidence>
<keyword evidence="11 30" id="KW-0378">Hydrolase</keyword>
<dbReference type="GO" id="GO:0098552">
    <property type="term" value="C:side of membrane"/>
    <property type="evidence" value="ECO:0007669"/>
    <property type="project" value="UniProtKB-KW"/>
</dbReference>
<dbReference type="PRINTS" id="PR00113">
    <property type="entry name" value="ALKPHPHTASE"/>
</dbReference>
<comment type="cofactor">
    <cofactor evidence="1">
        <name>Ca(2+)</name>
        <dbReference type="ChEBI" id="CHEBI:29108"/>
    </cofactor>
</comment>
<evidence type="ECO:0000256" key="9">
    <source>
        <dbReference type="ARBA" id="ARBA00022723"/>
    </source>
</evidence>
<feature type="binding site" evidence="28">
    <location>
        <position position="440"/>
    </location>
    <ligand>
        <name>Zn(2+)</name>
        <dbReference type="ChEBI" id="CHEBI:29105"/>
        <label>2</label>
    </ligand>
</feature>
<evidence type="ECO:0000256" key="6">
    <source>
        <dbReference type="ARBA" id="ARBA00022553"/>
    </source>
</evidence>
<dbReference type="Gene3D" id="3.40.720.10">
    <property type="entry name" value="Alkaline Phosphatase, subunit A"/>
    <property type="match status" value="1"/>
</dbReference>
<evidence type="ECO:0000256" key="20">
    <source>
        <dbReference type="ARBA" id="ARBA00036923"/>
    </source>
</evidence>
<keyword evidence="16" id="KW-1015">Disulfide bond</keyword>
<evidence type="ECO:0000256" key="24">
    <source>
        <dbReference type="ARBA" id="ARBA00048929"/>
    </source>
</evidence>
<evidence type="ECO:0000256" key="7">
    <source>
        <dbReference type="ARBA" id="ARBA00022591"/>
    </source>
</evidence>
<keyword evidence="14 28" id="KW-0460">Magnesium</keyword>
<keyword evidence="6" id="KW-0597">Phosphoprotein</keyword>
<evidence type="ECO:0000256" key="25">
    <source>
        <dbReference type="ARBA" id="ARBA00049444"/>
    </source>
</evidence>
<evidence type="ECO:0000256" key="11">
    <source>
        <dbReference type="ARBA" id="ARBA00022801"/>
    </source>
</evidence>
<evidence type="ECO:0000256" key="23">
    <source>
        <dbReference type="ARBA" id="ARBA00048778"/>
    </source>
</evidence>
<evidence type="ECO:0000256" key="5">
    <source>
        <dbReference type="ARBA" id="ARBA00022475"/>
    </source>
</evidence>
<dbReference type="GO" id="GO:0043262">
    <property type="term" value="F:ADP phosphatase activity"/>
    <property type="evidence" value="ECO:0007669"/>
    <property type="project" value="RHEA"/>
</dbReference>
<evidence type="ECO:0000256" key="31">
    <source>
        <dbReference type="SAM" id="SignalP"/>
    </source>
</evidence>
<gene>
    <name evidence="32" type="ORF">KP79_PYT21220</name>
</gene>
<evidence type="ECO:0000256" key="21">
    <source>
        <dbReference type="ARBA" id="ARBA00037828"/>
    </source>
</evidence>
<accession>A0A210QDA0</accession>
<evidence type="ECO:0000256" key="19">
    <source>
        <dbReference type="ARBA" id="ARBA00036105"/>
    </source>
</evidence>
<protein>
    <recommendedName>
        <fullName evidence="30">Alkaline phosphatase</fullName>
        <ecNumber evidence="30">3.1.3.1</ecNumber>
    </recommendedName>
</protein>
<comment type="subunit">
    <text evidence="4">Homodimer.</text>
</comment>
<dbReference type="Proteomes" id="UP000242188">
    <property type="component" value="Unassembled WGS sequence"/>
</dbReference>
<comment type="cofactor">
    <cofactor evidence="28">
        <name>Zn(2+)</name>
        <dbReference type="ChEBI" id="CHEBI:29105"/>
    </cofactor>
    <text evidence="28">Binds 2 Zn(2+) ions.</text>
</comment>
<sequence>MRTLPWLMSLIVCTVTQDAAYWNTQAQETLKRMMNQKHNTNVAKNVILFLGDGLGISTVTASRIYKGQLQSQTGEETVMAYEKFPFTGLIKTYNTDQQVPDSAGTATAFLCGVKAKAGTVGLDDSAIHSNCASQHGTEVKSILDWSKNEGKSTGIVTTTRVTHATPAASYAHAADRGWEGDTELQVEEIEGGCRDIAYQLIMNNSDVNVILGGGRRYFLSINKTDPELNETTRSQRGDLDLIDEWTQDKVDRNSSHSYVWNNAQFANVDPDKTDHLLGLFESSHMQYEHSRNKGPDGEPSLAEMTQKAIQVLDNNPMGFFLLVEGGRIDHAHHATYGRRALHETVAFEEAVQMALNLTNDEETLVVVTADHSHVFMAGGYPSRGNSILGLVNDEMGDDTMPYTSLVYGNGPVGRENLTNIDTADFDYKQGSAVPLSSETHAGEDVPVYANGPMAHLLTGTHEQNYIAHVMAYASCVGLNKDHCTQLPSGTPTSGSSGVLPGSLIFTQCCLFFLFYA</sequence>
<dbReference type="STRING" id="6573.A0A210QDA0"/>
<feature type="active site" description="Phosphoserine intermediate" evidence="27">
    <location>
        <position position="102"/>
    </location>
</feature>
<comment type="subcellular location">
    <subcellularLocation>
        <location evidence="2">Cell membrane</location>
        <topology evidence="2">Lipid-anchor</topology>
        <topology evidence="2">GPI-anchor</topology>
    </subcellularLocation>
    <subcellularLocation>
        <location evidence="21">Extracellular vesicle membrane</location>
        <topology evidence="21">Lipid-anchor</topology>
        <topology evidence="21">GPI-anchor</topology>
    </subcellularLocation>
</comment>
<evidence type="ECO:0000256" key="15">
    <source>
        <dbReference type="ARBA" id="ARBA00023136"/>
    </source>
</evidence>
<dbReference type="PROSITE" id="PS00123">
    <property type="entry name" value="ALKALINE_PHOSPHATASE"/>
    <property type="match status" value="1"/>
</dbReference>
<evidence type="ECO:0000256" key="14">
    <source>
        <dbReference type="ARBA" id="ARBA00022842"/>
    </source>
</evidence>
<evidence type="ECO:0000256" key="13">
    <source>
        <dbReference type="ARBA" id="ARBA00022837"/>
    </source>
</evidence>
<feature type="binding site" evidence="28">
    <location>
        <position position="52"/>
    </location>
    <ligand>
        <name>Mg(2+)</name>
        <dbReference type="ChEBI" id="CHEBI:18420"/>
    </ligand>
</feature>
<evidence type="ECO:0000256" key="2">
    <source>
        <dbReference type="ARBA" id="ARBA00004609"/>
    </source>
</evidence>
<evidence type="ECO:0000256" key="26">
    <source>
        <dbReference type="ARBA" id="ARBA00049526"/>
    </source>
</evidence>
<evidence type="ECO:0000256" key="4">
    <source>
        <dbReference type="ARBA" id="ARBA00011738"/>
    </source>
</evidence>
<dbReference type="GO" id="GO:0005886">
    <property type="term" value="C:plasma membrane"/>
    <property type="evidence" value="ECO:0007669"/>
    <property type="project" value="UniProtKB-SubCell"/>
</dbReference>
<dbReference type="AlphaFoldDB" id="A0A210QDA0"/>
<keyword evidence="18" id="KW-0449">Lipoprotein</keyword>
<keyword evidence="13" id="KW-0106">Calcium</keyword>
<comment type="catalytic activity">
    <reaction evidence="24">
        <text>phosphoethanolamine + H2O = ethanolamine + phosphate</text>
        <dbReference type="Rhea" id="RHEA:16089"/>
        <dbReference type="ChEBI" id="CHEBI:15377"/>
        <dbReference type="ChEBI" id="CHEBI:43474"/>
        <dbReference type="ChEBI" id="CHEBI:57603"/>
        <dbReference type="ChEBI" id="CHEBI:58190"/>
    </reaction>
    <physiologicalReaction direction="left-to-right" evidence="24">
        <dbReference type="Rhea" id="RHEA:16090"/>
    </physiologicalReaction>
</comment>
<dbReference type="PANTHER" id="PTHR11596">
    <property type="entry name" value="ALKALINE PHOSPHATASE"/>
    <property type="match status" value="1"/>
</dbReference>
<feature type="binding site" evidence="28">
    <location>
        <position position="163"/>
    </location>
    <ligand>
        <name>Mg(2+)</name>
        <dbReference type="ChEBI" id="CHEBI:18420"/>
    </ligand>
</feature>
<dbReference type="EMBL" id="NEDP02004099">
    <property type="protein sequence ID" value="OWF46723.1"/>
    <property type="molecule type" value="Genomic_DNA"/>
</dbReference>
<feature type="chain" id="PRO_5012035591" description="Alkaline phosphatase" evidence="31">
    <location>
        <begin position="17"/>
        <end position="516"/>
    </location>
</feature>
<dbReference type="InterPro" id="IPR018299">
    <property type="entry name" value="Alkaline_phosphatase_AS"/>
</dbReference>
<dbReference type="GO" id="GO:0052732">
    <property type="term" value="F:phosphoethanolamine phosphatase activity"/>
    <property type="evidence" value="ECO:0007669"/>
    <property type="project" value="RHEA"/>
</dbReference>
<feature type="binding site" evidence="28">
    <location>
        <position position="324"/>
    </location>
    <ligand>
        <name>Mg(2+)</name>
        <dbReference type="ChEBI" id="CHEBI:18420"/>
    </ligand>
</feature>
<evidence type="ECO:0000256" key="30">
    <source>
        <dbReference type="RuleBase" id="RU003947"/>
    </source>
</evidence>
<evidence type="ECO:0000256" key="28">
    <source>
        <dbReference type="PIRSR" id="PIRSR601952-2"/>
    </source>
</evidence>
<dbReference type="CDD" id="cd16012">
    <property type="entry name" value="ALP"/>
    <property type="match status" value="1"/>
</dbReference>
<feature type="binding site" evidence="28">
    <location>
        <position position="329"/>
    </location>
    <ligand>
        <name>Zn(2+)</name>
        <dbReference type="ChEBI" id="CHEBI:29105"/>
        <label>2</label>
    </ligand>
</feature>
<feature type="binding site" evidence="28">
    <location>
        <position position="371"/>
    </location>
    <ligand>
        <name>Zn(2+)</name>
        <dbReference type="ChEBI" id="CHEBI:29105"/>
        <label>2</label>
    </ligand>
</feature>
<feature type="binding site" evidence="28">
    <location>
        <position position="165"/>
    </location>
    <ligand>
        <name>Mg(2+)</name>
        <dbReference type="ChEBI" id="CHEBI:18420"/>
    </ligand>
</feature>
<comment type="catalytic activity">
    <reaction evidence="26">
        <text>ADP + H2O = AMP + phosphate + H(+)</text>
        <dbReference type="Rhea" id="RHEA:61436"/>
        <dbReference type="ChEBI" id="CHEBI:15377"/>
        <dbReference type="ChEBI" id="CHEBI:15378"/>
        <dbReference type="ChEBI" id="CHEBI:43474"/>
        <dbReference type="ChEBI" id="CHEBI:456215"/>
        <dbReference type="ChEBI" id="CHEBI:456216"/>
    </reaction>
    <physiologicalReaction direction="left-to-right" evidence="26">
        <dbReference type="Rhea" id="RHEA:61437"/>
    </physiologicalReaction>
</comment>
<feature type="binding site" evidence="28">
    <location>
        <position position="52"/>
    </location>
    <ligand>
        <name>Zn(2+)</name>
        <dbReference type="ChEBI" id="CHEBI:29105"/>
        <label>2</label>
    </ligand>
</feature>
<evidence type="ECO:0000256" key="10">
    <source>
        <dbReference type="ARBA" id="ARBA00022729"/>
    </source>
</evidence>
<feature type="binding site" evidence="28">
    <location>
        <position position="333"/>
    </location>
    <ligand>
        <name>Zn(2+)</name>
        <dbReference type="ChEBI" id="CHEBI:29105"/>
        <label>2</label>
    </ligand>
</feature>
<name>A0A210QDA0_MIZYE</name>
<dbReference type="Pfam" id="PF00245">
    <property type="entry name" value="Alk_phosphatase"/>
    <property type="match status" value="1"/>
</dbReference>
<dbReference type="SMART" id="SM00098">
    <property type="entry name" value="alkPPc"/>
    <property type="match status" value="1"/>
</dbReference>
<proteinExistence type="inferred from homology"/>
<keyword evidence="15" id="KW-0472">Membrane</keyword>
<keyword evidence="5" id="KW-1003">Cell membrane</keyword>
<evidence type="ECO:0000256" key="17">
    <source>
        <dbReference type="ARBA" id="ARBA00023180"/>
    </source>
</evidence>